<proteinExistence type="predicted"/>
<comment type="caution">
    <text evidence="1">The sequence shown here is derived from an EMBL/GenBank/DDBJ whole genome shotgun (WGS) entry which is preliminary data.</text>
</comment>
<sequence>MYIYHLHVNKEDSYSYEDQLFRNPVTIGEKLIIEGEHFVVDNVMHDMDSGESWLFLVPAN</sequence>
<protein>
    <submittedName>
        <fullName evidence="1">Uncharacterized protein</fullName>
    </submittedName>
</protein>
<gene>
    <name evidence="1" type="ORF">HNR48_001815</name>
</gene>
<reference evidence="1 2" key="1">
    <citation type="submission" date="2020-08" db="EMBL/GenBank/DDBJ databases">
        <title>Genomic Encyclopedia of Type Strains, Phase IV (KMG-IV): sequencing the most valuable type-strain genomes for metagenomic binning, comparative biology and taxonomic classification.</title>
        <authorList>
            <person name="Goeker M."/>
        </authorList>
    </citation>
    <scope>NUCLEOTIDE SEQUENCE [LARGE SCALE GENOMIC DNA]</scope>
    <source>
        <strain evidence="1 2">DSM 22368</strain>
    </source>
</reference>
<dbReference type="AlphaFoldDB" id="A0A7X0JU77"/>
<evidence type="ECO:0000313" key="2">
    <source>
        <dbReference type="Proteomes" id="UP000528457"/>
    </source>
</evidence>
<name>A0A7X0JU77_9GAMM</name>
<dbReference type="Proteomes" id="UP000528457">
    <property type="component" value="Unassembled WGS sequence"/>
</dbReference>
<keyword evidence="2" id="KW-1185">Reference proteome</keyword>
<dbReference type="InParanoid" id="A0A7X0JU77"/>
<evidence type="ECO:0000313" key="1">
    <source>
        <dbReference type="EMBL" id="MBB6521530.1"/>
    </source>
</evidence>
<dbReference type="EMBL" id="JACHHT010000002">
    <property type="protein sequence ID" value="MBB6521530.1"/>
    <property type="molecule type" value="Genomic_DNA"/>
</dbReference>
<organism evidence="1 2">
    <name type="scientific">Pseudoteredinibacter isoporae</name>
    <dbReference type="NCBI Taxonomy" id="570281"/>
    <lineage>
        <taxon>Bacteria</taxon>
        <taxon>Pseudomonadati</taxon>
        <taxon>Pseudomonadota</taxon>
        <taxon>Gammaproteobacteria</taxon>
        <taxon>Cellvibrionales</taxon>
        <taxon>Cellvibrionaceae</taxon>
        <taxon>Pseudoteredinibacter</taxon>
    </lineage>
</organism>
<dbReference type="RefSeq" id="WP_166844111.1">
    <property type="nucleotide sequence ID" value="NZ_JAAONY010000002.1"/>
</dbReference>
<accession>A0A7X0JU77</accession>